<dbReference type="AlphaFoldDB" id="A0A517NI60"/>
<gene>
    <name evidence="2" type="ORF">K227x_52480</name>
</gene>
<organism evidence="2 3">
    <name type="scientific">Rubripirellula lacrimiformis</name>
    <dbReference type="NCBI Taxonomy" id="1930273"/>
    <lineage>
        <taxon>Bacteria</taxon>
        <taxon>Pseudomonadati</taxon>
        <taxon>Planctomycetota</taxon>
        <taxon>Planctomycetia</taxon>
        <taxon>Pirellulales</taxon>
        <taxon>Pirellulaceae</taxon>
        <taxon>Rubripirellula</taxon>
    </lineage>
</organism>
<keyword evidence="3" id="KW-1185">Reference proteome</keyword>
<feature type="transmembrane region" description="Helical" evidence="1">
    <location>
        <begin position="84"/>
        <end position="109"/>
    </location>
</feature>
<feature type="transmembrane region" description="Helical" evidence="1">
    <location>
        <begin position="184"/>
        <end position="204"/>
    </location>
</feature>
<dbReference type="Proteomes" id="UP000318538">
    <property type="component" value="Chromosome"/>
</dbReference>
<evidence type="ECO:0000313" key="2">
    <source>
        <dbReference type="EMBL" id="QDT06827.1"/>
    </source>
</evidence>
<feature type="transmembrane region" description="Helical" evidence="1">
    <location>
        <begin position="210"/>
        <end position="232"/>
    </location>
</feature>
<feature type="transmembrane region" description="Helical" evidence="1">
    <location>
        <begin position="59"/>
        <end position="78"/>
    </location>
</feature>
<feature type="transmembrane region" description="Helical" evidence="1">
    <location>
        <begin position="27"/>
        <end position="47"/>
    </location>
</feature>
<name>A0A517NI60_9BACT</name>
<keyword evidence="1" id="KW-0812">Transmembrane</keyword>
<proteinExistence type="predicted"/>
<accession>A0A517NI60</accession>
<reference evidence="2 3" key="1">
    <citation type="submission" date="2019-02" db="EMBL/GenBank/DDBJ databases">
        <title>Deep-cultivation of Planctomycetes and their phenomic and genomic characterization uncovers novel biology.</title>
        <authorList>
            <person name="Wiegand S."/>
            <person name="Jogler M."/>
            <person name="Boedeker C."/>
            <person name="Pinto D."/>
            <person name="Vollmers J."/>
            <person name="Rivas-Marin E."/>
            <person name="Kohn T."/>
            <person name="Peeters S.H."/>
            <person name="Heuer A."/>
            <person name="Rast P."/>
            <person name="Oberbeckmann S."/>
            <person name="Bunk B."/>
            <person name="Jeske O."/>
            <person name="Meyerdierks A."/>
            <person name="Storesund J.E."/>
            <person name="Kallscheuer N."/>
            <person name="Luecker S."/>
            <person name="Lage O.M."/>
            <person name="Pohl T."/>
            <person name="Merkel B.J."/>
            <person name="Hornburger P."/>
            <person name="Mueller R.-W."/>
            <person name="Bruemmer F."/>
            <person name="Labrenz M."/>
            <person name="Spormann A.M."/>
            <person name="Op den Camp H."/>
            <person name="Overmann J."/>
            <person name="Amann R."/>
            <person name="Jetten M.S.M."/>
            <person name="Mascher T."/>
            <person name="Medema M.H."/>
            <person name="Devos D.P."/>
            <person name="Kaster A.-K."/>
            <person name="Ovreas L."/>
            <person name="Rohde M."/>
            <person name="Galperin M.Y."/>
            <person name="Jogler C."/>
        </authorList>
    </citation>
    <scope>NUCLEOTIDE SEQUENCE [LARGE SCALE GENOMIC DNA]</scope>
    <source>
        <strain evidence="2 3">K22_7</strain>
    </source>
</reference>
<evidence type="ECO:0000313" key="3">
    <source>
        <dbReference type="Proteomes" id="UP000318538"/>
    </source>
</evidence>
<evidence type="ECO:0000256" key="1">
    <source>
        <dbReference type="SAM" id="Phobius"/>
    </source>
</evidence>
<keyword evidence="1" id="KW-1133">Transmembrane helix</keyword>
<feature type="transmembrane region" description="Helical" evidence="1">
    <location>
        <begin position="121"/>
        <end position="143"/>
    </location>
</feature>
<sequence>MRGMLVLACHLALAFYTDLLPDSPDRFFEVALFAIPFAQCSLVILWVADSSLPSWIRSLLAPVGVFACVLAILDFRGWANESSFSAAMVIGHAVQSVLLAMMIAAGNVFGGRNRQSFDLRTLLGITMASALSFGLLRFVIHHWTLTLSMVELEDGTLMMTLAVISAMVGFLVRWAIVAAIRLPILALMVLTLGVMLRCCFQIFMPGSSATLIETIVFVAAQAVVALVTLWAAGGSGASSSSGPNACVAET</sequence>
<protein>
    <submittedName>
        <fullName evidence="2">Uncharacterized protein</fullName>
    </submittedName>
</protein>
<dbReference type="KEGG" id="rlc:K227x_52480"/>
<keyword evidence="1" id="KW-0472">Membrane</keyword>
<dbReference type="RefSeq" id="WP_218933489.1">
    <property type="nucleotide sequence ID" value="NZ_CP036525.1"/>
</dbReference>
<feature type="transmembrane region" description="Helical" evidence="1">
    <location>
        <begin position="155"/>
        <end position="172"/>
    </location>
</feature>
<dbReference type="EMBL" id="CP036525">
    <property type="protein sequence ID" value="QDT06827.1"/>
    <property type="molecule type" value="Genomic_DNA"/>
</dbReference>